<gene>
    <name evidence="3" type="ORF">TeGR_g3615</name>
</gene>
<dbReference type="SUPFAM" id="SSF52540">
    <property type="entry name" value="P-loop containing nucleoside triphosphate hydrolases"/>
    <property type="match status" value="1"/>
</dbReference>
<dbReference type="PROSITE" id="PS51718">
    <property type="entry name" value="G_DYNAMIN_2"/>
    <property type="match status" value="1"/>
</dbReference>
<evidence type="ECO:0000313" key="3">
    <source>
        <dbReference type="EMBL" id="GMI31899.1"/>
    </source>
</evidence>
<dbReference type="PANTHER" id="PTHR11566:SF21">
    <property type="entry name" value="DYNAMIN RELATED PROTEIN 1, ISOFORM A"/>
    <property type="match status" value="1"/>
</dbReference>
<dbReference type="SMART" id="SM00053">
    <property type="entry name" value="DYNc"/>
    <property type="match status" value="1"/>
</dbReference>
<feature type="domain" description="Dynamin-type G" evidence="2">
    <location>
        <begin position="21"/>
        <end position="299"/>
    </location>
</feature>
<dbReference type="InterPro" id="IPR027417">
    <property type="entry name" value="P-loop_NTPase"/>
</dbReference>
<sequence>MLPSPSLSSLSSLLPLLPPLPSPAPSLLVLGDQSSGKSALLSRLSGFPPGVLFASGAGMTTKVATRLRLVREPGREGWLALVEVLAPDGPACPYEATAVRGPSPDAHETLSRAVRAATLAAEALSPSPVSPDSCVQITLSSASAPPCSLLDLPGLIATTSPGQPPGLVKAIDELAAYHLSRPSAVILALLPAATDPATCVALARARAVDPAGERTVCVVTKADVADPSIRASLGPLLSSGGLALPHGCFATCAKAEDEGEFFGREYPALRAAVPERLGVPRLAEFLGELLTDRLSLQLPRLRAELESALSDLQSSLAALPPPPADRRSALAALAAGFADTLALAARPAGPADKGSRAGAFRRLRGAVGGARPPPPGRCEGGAPGFLSREGMSAWVAEAVGRFRGPAEECAREVAGGVVDCAGGAAGGGGVGAHFARVLENCVSAAVEDVVASIGEMAEGERALFTMNDEALVREVNGLRWDKFKRAAEDAAREAERAAPEGDPRREEVAKRSMREWYEKREGGSEEMAEVLECYWGVCAARFVDNVCMLINRRLGSPRLCPDVRAGCLWLDAPACGEEELERRLDEVFEEGGGKAERRRELQRRIGEAERARGLLDEHERIAAA</sequence>
<evidence type="ECO:0000256" key="1">
    <source>
        <dbReference type="SAM" id="MobiDB-lite"/>
    </source>
</evidence>
<dbReference type="PANTHER" id="PTHR11566">
    <property type="entry name" value="DYNAMIN"/>
    <property type="match status" value="1"/>
</dbReference>
<feature type="region of interest" description="Disordered" evidence="1">
    <location>
        <begin position="491"/>
        <end position="510"/>
    </location>
</feature>
<comment type="caution">
    <text evidence="3">The sequence shown here is derived from an EMBL/GenBank/DDBJ whole genome shotgun (WGS) entry which is preliminary data.</text>
</comment>
<dbReference type="PRINTS" id="PR00195">
    <property type="entry name" value="DYNAMIN"/>
</dbReference>
<keyword evidence="4" id="KW-1185">Reference proteome</keyword>
<proteinExistence type="predicted"/>
<dbReference type="InterPro" id="IPR001401">
    <property type="entry name" value="Dynamin_GTPase"/>
</dbReference>
<dbReference type="Proteomes" id="UP001165060">
    <property type="component" value="Unassembled WGS sequence"/>
</dbReference>
<dbReference type="InterPro" id="IPR045063">
    <property type="entry name" value="Dynamin_N"/>
</dbReference>
<dbReference type="Gene3D" id="3.40.50.300">
    <property type="entry name" value="P-loop containing nucleotide triphosphate hydrolases"/>
    <property type="match status" value="1"/>
</dbReference>
<dbReference type="Pfam" id="PF00350">
    <property type="entry name" value="Dynamin_N"/>
    <property type="match status" value="1"/>
</dbReference>
<protein>
    <recommendedName>
        <fullName evidence="2">Dynamin-type G domain-containing protein</fullName>
    </recommendedName>
</protein>
<dbReference type="InterPro" id="IPR030381">
    <property type="entry name" value="G_DYNAMIN_dom"/>
</dbReference>
<dbReference type="InterPro" id="IPR022812">
    <property type="entry name" value="Dynamin"/>
</dbReference>
<name>A0ABQ6MTB6_9STRA</name>
<evidence type="ECO:0000313" key="4">
    <source>
        <dbReference type="Proteomes" id="UP001165060"/>
    </source>
</evidence>
<accession>A0ABQ6MTB6</accession>
<evidence type="ECO:0000259" key="2">
    <source>
        <dbReference type="PROSITE" id="PS51718"/>
    </source>
</evidence>
<organism evidence="3 4">
    <name type="scientific">Tetraparma gracilis</name>
    <dbReference type="NCBI Taxonomy" id="2962635"/>
    <lineage>
        <taxon>Eukaryota</taxon>
        <taxon>Sar</taxon>
        <taxon>Stramenopiles</taxon>
        <taxon>Ochrophyta</taxon>
        <taxon>Bolidophyceae</taxon>
        <taxon>Parmales</taxon>
        <taxon>Triparmaceae</taxon>
        <taxon>Tetraparma</taxon>
    </lineage>
</organism>
<reference evidence="3 4" key="1">
    <citation type="journal article" date="2023" name="Commun. Biol.">
        <title>Genome analysis of Parmales, the sister group of diatoms, reveals the evolutionary specialization of diatoms from phago-mixotrophs to photoautotrophs.</title>
        <authorList>
            <person name="Ban H."/>
            <person name="Sato S."/>
            <person name="Yoshikawa S."/>
            <person name="Yamada K."/>
            <person name="Nakamura Y."/>
            <person name="Ichinomiya M."/>
            <person name="Sato N."/>
            <person name="Blanc-Mathieu R."/>
            <person name="Endo H."/>
            <person name="Kuwata A."/>
            <person name="Ogata H."/>
        </authorList>
    </citation>
    <scope>NUCLEOTIDE SEQUENCE [LARGE SCALE GENOMIC DNA]</scope>
</reference>
<dbReference type="EMBL" id="BRYB01000528">
    <property type="protein sequence ID" value="GMI31899.1"/>
    <property type="molecule type" value="Genomic_DNA"/>
</dbReference>